<organism evidence="1 2">
    <name type="scientific">Methylotuvimicrobium buryatense</name>
    <name type="common">Methylomicrobium buryatense</name>
    <dbReference type="NCBI Taxonomy" id="95641"/>
    <lineage>
        <taxon>Bacteria</taxon>
        <taxon>Pseudomonadati</taxon>
        <taxon>Pseudomonadota</taxon>
        <taxon>Gammaproteobacteria</taxon>
        <taxon>Methylococcales</taxon>
        <taxon>Methylococcaceae</taxon>
        <taxon>Methylotuvimicrobium</taxon>
    </lineage>
</organism>
<dbReference type="KEGG" id="mbur:EQU24_04235"/>
<dbReference type="AlphaFoldDB" id="A0A4P9UKG8"/>
<dbReference type="STRING" id="675511.GCA_000341735_02162"/>
<name>A0A4P9UKG8_METBY</name>
<dbReference type="EMBL" id="CP035467">
    <property type="protein sequence ID" value="QCW81547.1"/>
    <property type="molecule type" value="Genomic_DNA"/>
</dbReference>
<keyword evidence="2" id="KW-1185">Reference proteome</keyword>
<proteinExistence type="predicted"/>
<reference evidence="2" key="1">
    <citation type="journal article" date="2019" name="J. Bacteriol.">
        <title>A Mutagenic Screen Identifies a TonB-Dependent Receptor Required for the Lanthanide Metal Switch in the Type I Methanotroph 'Methylotuvimicrobium buryatense' 5GB1C.</title>
        <authorList>
            <person name="Groom J.D."/>
            <person name="Ford S.M."/>
            <person name="Pesesky M.W."/>
            <person name="Lidstrom M.E."/>
        </authorList>
    </citation>
    <scope>NUCLEOTIDE SEQUENCE [LARGE SCALE GENOMIC DNA]</scope>
    <source>
        <strain evidence="2">5GB1C</strain>
    </source>
</reference>
<accession>A0A4P9UKG8</accession>
<evidence type="ECO:0000313" key="1">
    <source>
        <dbReference type="EMBL" id="QCW81547.1"/>
    </source>
</evidence>
<evidence type="ECO:0000313" key="2">
    <source>
        <dbReference type="Proteomes" id="UP000305881"/>
    </source>
</evidence>
<protein>
    <submittedName>
        <fullName evidence="1">DUF934 domain-containing protein</fullName>
    </submittedName>
</protein>
<sequence length="151" mass="17180">MQIIKDKKITEDHWQFVADDQDIPQTGDITVSVSRWLNDKDSFARREGQTGLRIRSTDALEDIAGDLAGMPLVELDIAMFGDGRSFSQAWLLRNRYHYRGEIRAVGNYLIDQIFYLHRTGVDAFQLDESRKPEAALAALNDFSVAYQPSVN</sequence>
<dbReference type="InterPro" id="IPR008318">
    <property type="entry name" value="UCP030820"/>
</dbReference>
<gene>
    <name evidence="1" type="ORF">EQU24_04235</name>
</gene>
<dbReference type="Pfam" id="PF06073">
    <property type="entry name" value="DUF934"/>
    <property type="match status" value="1"/>
</dbReference>
<dbReference type="Proteomes" id="UP000305881">
    <property type="component" value="Chromosome"/>
</dbReference>
<dbReference type="PIRSF" id="PIRSF030820">
    <property type="entry name" value="UCP030820"/>
    <property type="match status" value="1"/>
</dbReference>
<dbReference type="RefSeq" id="WP_017840695.1">
    <property type="nucleotide sequence ID" value="NZ_CP035467.1"/>
</dbReference>
<dbReference type="OrthoDB" id="9800421at2"/>